<evidence type="ECO:0000313" key="2">
    <source>
        <dbReference type="Proteomes" id="UP000323521"/>
    </source>
</evidence>
<dbReference type="Proteomes" id="UP000323521">
    <property type="component" value="Chromosome"/>
</dbReference>
<keyword evidence="1" id="KW-0808">Transferase</keyword>
<dbReference type="GO" id="GO:0008168">
    <property type="term" value="F:methyltransferase activity"/>
    <property type="evidence" value="ECO:0007669"/>
    <property type="project" value="UniProtKB-KW"/>
</dbReference>
<sequence>MEIAHEVACGMGGIRTAGDLVLRMQLSKGMKINDAKKYVAEKLGVSPVDLSDCAIMREIREDLNLGRPMPPDHVAKGMEAKIRIAKALDIKINSVERFMRMAGLK</sequence>
<evidence type="ECO:0000313" key="1">
    <source>
        <dbReference type="EMBL" id="ATW26920.1"/>
    </source>
</evidence>
<accession>A0A3G1KWX5</accession>
<keyword evidence="1" id="KW-0489">Methyltransferase</keyword>
<dbReference type="KEGG" id="fwa:DCMF_21090"/>
<proteinExistence type="predicted"/>
<dbReference type="InterPro" id="IPR012653">
    <property type="entry name" value="Dimeth_MeTrfase_MtbB"/>
</dbReference>
<dbReference type="GO" id="GO:0032259">
    <property type="term" value="P:methylation"/>
    <property type="evidence" value="ECO:0007669"/>
    <property type="project" value="UniProtKB-KW"/>
</dbReference>
<dbReference type="AlphaFoldDB" id="A0A3G1KWX5"/>
<keyword evidence="2" id="KW-1185">Reference proteome</keyword>
<dbReference type="EMBL" id="CP017634">
    <property type="protein sequence ID" value="ATW26920.1"/>
    <property type="molecule type" value="Genomic_DNA"/>
</dbReference>
<dbReference type="Pfam" id="PF09505">
    <property type="entry name" value="Dimeth_Pyl"/>
    <property type="match status" value="1"/>
</dbReference>
<dbReference type="GO" id="GO:0015948">
    <property type="term" value="P:methanogenesis"/>
    <property type="evidence" value="ECO:0007669"/>
    <property type="project" value="InterPro"/>
</dbReference>
<reference evidence="1 2" key="1">
    <citation type="submission" date="2016-10" db="EMBL/GenBank/DDBJ databases">
        <title>Complete Genome Sequence of Peptococcaceae strain DCMF.</title>
        <authorList>
            <person name="Edwards R.J."/>
            <person name="Holland S.I."/>
            <person name="Deshpande N.P."/>
            <person name="Wong Y.K."/>
            <person name="Ertan H."/>
            <person name="Manefield M."/>
            <person name="Russell T.L."/>
            <person name="Lee M.J."/>
        </authorList>
    </citation>
    <scope>NUCLEOTIDE SEQUENCE [LARGE SCALE GENOMIC DNA]</scope>
    <source>
        <strain evidence="1 2">DCMF</strain>
    </source>
</reference>
<organism evidence="1 2">
    <name type="scientific">Formimonas warabiya</name>
    <dbReference type="NCBI Taxonomy" id="1761012"/>
    <lineage>
        <taxon>Bacteria</taxon>
        <taxon>Bacillati</taxon>
        <taxon>Bacillota</taxon>
        <taxon>Clostridia</taxon>
        <taxon>Eubacteriales</taxon>
        <taxon>Peptococcaceae</taxon>
        <taxon>Candidatus Formimonas</taxon>
    </lineage>
</organism>
<protein>
    <submittedName>
        <fullName evidence="1">Dimethylamine methyltransferase</fullName>
    </submittedName>
</protein>
<gene>
    <name evidence="1" type="ORF">DCMF_21090</name>
</gene>
<name>A0A3G1KWX5_FORW1</name>